<dbReference type="Proteomes" id="UP000437736">
    <property type="component" value="Unassembled WGS sequence"/>
</dbReference>
<keyword evidence="3" id="KW-0479">Metal-binding</keyword>
<comment type="cofactor">
    <cofactor evidence="1">
        <name>Mg(2+)</name>
        <dbReference type="ChEBI" id="CHEBI:18420"/>
    </cofactor>
</comment>
<comment type="caution">
    <text evidence="6">The sequence shown here is derived from an EMBL/GenBank/DDBJ whole genome shotgun (WGS) entry which is preliminary data.</text>
</comment>
<evidence type="ECO:0000256" key="4">
    <source>
        <dbReference type="ARBA" id="ARBA00022842"/>
    </source>
</evidence>
<dbReference type="InterPro" id="IPR006355">
    <property type="entry name" value="LHPP/HDHD2"/>
</dbReference>
<dbReference type="NCBIfam" id="TIGR01458">
    <property type="entry name" value="HAD-SF-IIA-hyp3"/>
    <property type="match status" value="1"/>
</dbReference>
<dbReference type="InterPro" id="IPR006357">
    <property type="entry name" value="HAD-SF_hydro_IIA"/>
</dbReference>
<dbReference type="PANTHER" id="PTHR19288:SF46">
    <property type="entry name" value="HALOACID DEHALOGENASE-LIKE HYDROLASE DOMAIN-CONTAINING PROTEIN 2"/>
    <property type="match status" value="1"/>
</dbReference>
<keyword evidence="7" id="KW-1185">Reference proteome</keyword>
<protein>
    <recommendedName>
        <fullName evidence="5">Haloacid dehalogenase-like hydrolase domain-containing protein 2</fullName>
    </recommendedName>
</protein>
<evidence type="ECO:0000313" key="7">
    <source>
        <dbReference type="Proteomes" id="UP000437736"/>
    </source>
</evidence>
<keyword evidence="6" id="KW-0378">Hydrolase</keyword>
<evidence type="ECO:0000256" key="3">
    <source>
        <dbReference type="ARBA" id="ARBA00022723"/>
    </source>
</evidence>
<evidence type="ECO:0000313" key="6">
    <source>
        <dbReference type="EMBL" id="MST32597.1"/>
    </source>
</evidence>
<dbReference type="Pfam" id="PF13344">
    <property type="entry name" value="Hydrolase_6"/>
    <property type="match status" value="1"/>
</dbReference>
<dbReference type="Pfam" id="PF13242">
    <property type="entry name" value="Hydrolase_like"/>
    <property type="match status" value="1"/>
</dbReference>
<name>A0ABW9QRY0_9ACTN</name>
<proteinExistence type="inferred from homology"/>
<evidence type="ECO:0000256" key="2">
    <source>
        <dbReference type="ARBA" id="ARBA00007958"/>
    </source>
</evidence>
<accession>A0ABW9QRY0</accession>
<comment type="similarity">
    <text evidence="2">Belongs to the HAD-like hydrolase superfamily.</text>
</comment>
<reference evidence="6 7" key="1">
    <citation type="submission" date="2019-11" db="EMBL/GenBank/DDBJ databases">
        <title>Acidiferrimicrobium australis gen. nov., sp. nov., an acidophilic and obligately heterotrophic, member of the Actinobacteria that catalyses dissimilatory oxido- reduction of iron isolated from metal-rich acidic water in Chile.</title>
        <authorList>
            <person name="Gonzalez D."/>
            <person name="Huber K."/>
            <person name="Hedrich S."/>
            <person name="Rojas-Villalobos C."/>
            <person name="Quatrini R."/>
            <person name="Dinamarca M.A."/>
            <person name="Schwarz A."/>
            <person name="Canales C."/>
            <person name="Nancucheo I."/>
        </authorList>
    </citation>
    <scope>NUCLEOTIDE SEQUENCE [LARGE SCALE GENOMIC DNA]</scope>
    <source>
        <strain evidence="6 7">USS-CCA1</strain>
    </source>
</reference>
<gene>
    <name evidence="6" type="ORF">GHK86_07655</name>
</gene>
<dbReference type="PANTHER" id="PTHR19288">
    <property type="entry name" value="4-NITROPHENYLPHOSPHATASE-RELATED"/>
    <property type="match status" value="1"/>
</dbReference>
<dbReference type="Gene3D" id="3.40.50.1000">
    <property type="entry name" value="HAD superfamily/HAD-like"/>
    <property type="match status" value="2"/>
</dbReference>
<dbReference type="SUPFAM" id="SSF56784">
    <property type="entry name" value="HAD-like"/>
    <property type="match status" value="1"/>
</dbReference>
<keyword evidence="4" id="KW-0460">Magnesium</keyword>
<evidence type="ECO:0000256" key="1">
    <source>
        <dbReference type="ARBA" id="ARBA00001946"/>
    </source>
</evidence>
<dbReference type="InterPro" id="IPR036412">
    <property type="entry name" value="HAD-like_sf"/>
</dbReference>
<sequence>MATPRAVLLDIDGVLTTSWKPIDGAAPAVARIRACGLDVAFVTNTTSLSRARIAELLEASGIPVRPDEVVTAARAAAAYLIQQHPGCSCLFLNAGSVGEDLDGVHVVGEGEWDADIVLTGGAGPSVGYTELNAAFRLLLRGAPLVAMQRNFSWRTAEGPQLDMGAFVTGLEQAANVRATVIGKPSPSFFAAVLAELGVTPAEAVMVGDDIDADVLGAQASGLGGVLVRTGKFRPEVLDRAASPPDHVIDSIADLPALLGLPEDH</sequence>
<dbReference type="EMBL" id="WJHE01000338">
    <property type="protein sequence ID" value="MST32597.1"/>
    <property type="molecule type" value="Genomic_DNA"/>
</dbReference>
<dbReference type="NCBIfam" id="TIGR01460">
    <property type="entry name" value="HAD-SF-IIA"/>
    <property type="match status" value="1"/>
</dbReference>
<evidence type="ECO:0000256" key="5">
    <source>
        <dbReference type="ARBA" id="ARBA00039666"/>
    </source>
</evidence>
<organism evidence="6 7">
    <name type="scientific">Acidiferrimicrobium australe</name>
    <dbReference type="NCBI Taxonomy" id="2664430"/>
    <lineage>
        <taxon>Bacteria</taxon>
        <taxon>Bacillati</taxon>
        <taxon>Actinomycetota</taxon>
        <taxon>Acidimicrobiia</taxon>
        <taxon>Acidimicrobiales</taxon>
        <taxon>Acidimicrobiaceae</taxon>
        <taxon>Acidiferrimicrobium</taxon>
    </lineage>
</organism>
<dbReference type="GO" id="GO:0016787">
    <property type="term" value="F:hydrolase activity"/>
    <property type="evidence" value="ECO:0007669"/>
    <property type="project" value="UniProtKB-KW"/>
</dbReference>
<dbReference type="InterPro" id="IPR023214">
    <property type="entry name" value="HAD_sf"/>
</dbReference>